<dbReference type="Proteomes" id="UP000285405">
    <property type="component" value="Unassembled WGS sequence"/>
</dbReference>
<evidence type="ECO:0000313" key="1">
    <source>
        <dbReference type="EMBL" id="RKF76843.1"/>
    </source>
</evidence>
<evidence type="ECO:0000313" key="2">
    <source>
        <dbReference type="Proteomes" id="UP000285405"/>
    </source>
</evidence>
<dbReference type="EMBL" id="MCBR01006877">
    <property type="protein sequence ID" value="RKF76843.1"/>
    <property type="molecule type" value="Genomic_DNA"/>
</dbReference>
<gene>
    <name evidence="1" type="ORF">GcC1_068016</name>
</gene>
<name>A0A420IQN1_9PEZI</name>
<organism evidence="1 2">
    <name type="scientific">Golovinomyces cichoracearum</name>
    <dbReference type="NCBI Taxonomy" id="62708"/>
    <lineage>
        <taxon>Eukaryota</taxon>
        <taxon>Fungi</taxon>
        <taxon>Dikarya</taxon>
        <taxon>Ascomycota</taxon>
        <taxon>Pezizomycotina</taxon>
        <taxon>Leotiomycetes</taxon>
        <taxon>Erysiphales</taxon>
        <taxon>Erysiphaceae</taxon>
        <taxon>Golovinomyces</taxon>
    </lineage>
</organism>
<reference evidence="1 2" key="1">
    <citation type="journal article" date="2018" name="BMC Genomics">
        <title>Comparative genome analyses reveal sequence features reflecting distinct modes of host-adaptation between dicot and monocot powdery mildew.</title>
        <authorList>
            <person name="Wu Y."/>
            <person name="Ma X."/>
            <person name="Pan Z."/>
            <person name="Kale S.D."/>
            <person name="Song Y."/>
            <person name="King H."/>
            <person name="Zhang Q."/>
            <person name="Presley C."/>
            <person name="Deng X."/>
            <person name="Wei C.I."/>
            <person name="Xiao S."/>
        </authorList>
    </citation>
    <scope>NUCLEOTIDE SEQUENCE [LARGE SCALE GENOMIC DNA]</scope>
    <source>
        <strain evidence="1">UCSC1</strain>
    </source>
</reference>
<dbReference type="AlphaFoldDB" id="A0A420IQN1"/>
<proteinExistence type="predicted"/>
<comment type="caution">
    <text evidence="1">The sequence shown here is derived from an EMBL/GenBank/DDBJ whole genome shotgun (WGS) entry which is preliminary data.</text>
</comment>
<protein>
    <submittedName>
        <fullName evidence="1">Uncharacterized protein</fullName>
    </submittedName>
</protein>
<feature type="non-terminal residue" evidence="1">
    <location>
        <position position="1"/>
    </location>
</feature>
<accession>A0A420IQN1</accession>
<sequence length="146" mass="16063">PALGIFIDGGQVGSKQGNPEPKRPVQVHFGSISKEALNPRQNEIGLAARGTLEYLNNFAKDLRLKCNDILQIGCNEYTLFSIERGWNLSEAGVESLATIRYGCVPEKSKTKSPIENTPFKAAKAKQSHVDLCLIRTTLSDILLHDQ</sequence>